<keyword evidence="2" id="KW-1185">Reference proteome</keyword>
<dbReference type="InterPro" id="IPR029063">
    <property type="entry name" value="SAM-dependent_MTases_sf"/>
</dbReference>
<dbReference type="GO" id="GO:0032259">
    <property type="term" value="P:methylation"/>
    <property type="evidence" value="ECO:0007669"/>
    <property type="project" value="UniProtKB-KW"/>
</dbReference>
<organism evidence="1 2">
    <name type="scientific">Chryseobacterium paridis</name>
    <dbReference type="NCBI Taxonomy" id="2800328"/>
    <lineage>
        <taxon>Bacteria</taxon>
        <taxon>Pseudomonadati</taxon>
        <taxon>Bacteroidota</taxon>
        <taxon>Flavobacteriia</taxon>
        <taxon>Flavobacteriales</taxon>
        <taxon>Weeksellaceae</taxon>
        <taxon>Chryseobacterium group</taxon>
        <taxon>Chryseobacterium</taxon>
    </lineage>
</organism>
<dbReference type="CDD" id="cd02440">
    <property type="entry name" value="AdoMet_MTases"/>
    <property type="match status" value="1"/>
</dbReference>
<dbReference type="EMBL" id="JAENHK010000008">
    <property type="protein sequence ID" value="MBK1895856.1"/>
    <property type="molecule type" value="Genomic_DNA"/>
</dbReference>
<evidence type="ECO:0000313" key="2">
    <source>
        <dbReference type="Proteomes" id="UP000628669"/>
    </source>
</evidence>
<reference evidence="2" key="1">
    <citation type="submission" date="2021-01" db="EMBL/GenBank/DDBJ databases">
        <title>Genome public.</title>
        <authorList>
            <person name="Liu C."/>
            <person name="Sun Q."/>
        </authorList>
    </citation>
    <scope>NUCLEOTIDE SEQUENCE [LARGE SCALE GENOMIC DNA]</scope>
    <source>
        <strain evidence="2">YIM B02567</strain>
    </source>
</reference>
<protein>
    <submittedName>
        <fullName evidence="1">Methyltransferase domain-containing protein</fullName>
    </submittedName>
</protein>
<dbReference type="Proteomes" id="UP000628669">
    <property type="component" value="Unassembled WGS sequence"/>
</dbReference>
<evidence type="ECO:0000313" key="1">
    <source>
        <dbReference type="EMBL" id="MBK1895856.1"/>
    </source>
</evidence>
<sequence>MKNKKVLDFGCGSGYGTHMLSENADSITGVDISSEAIDYAKKEFSSSNLRFKTISELKNEKFDVITSFQVIEHVPDDREYTANLKKMLNPGGVLIISTPDKKHRLFKYIQQPWNIFHLKEYNLESLQNMLLKHFKDVEVLKIGSESDLVLEEIKRTKKQRIIVLPSTLFFYPYSVRVSLLKLQKNIFDFIKKPKSGNPKNAVQSTAKNDFLSEYSYKDIIFKKEMQYSTDLLAICKNEE</sequence>
<dbReference type="SUPFAM" id="SSF53335">
    <property type="entry name" value="S-adenosyl-L-methionine-dependent methyltransferases"/>
    <property type="match status" value="1"/>
</dbReference>
<comment type="caution">
    <text evidence="1">The sequence shown here is derived from an EMBL/GenBank/DDBJ whole genome shotgun (WGS) entry which is preliminary data.</text>
</comment>
<accession>A0ABS1FTV8</accession>
<gene>
    <name evidence="1" type="ORF">JHL15_08855</name>
</gene>
<dbReference type="GO" id="GO:0008168">
    <property type="term" value="F:methyltransferase activity"/>
    <property type="evidence" value="ECO:0007669"/>
    <property type="project" value="UniProtKB-KW"/>
</dbReference>
<dbReference type="Gene3D" id="3.40.50.150">
    <property type="entry name" value="Vaccinia Virus protein VP39"/>
    <property type="match status" value="1"/>
</dbReference>
<dbReference type="PANTHER" id="PTHR43861">
    <property type="entry name" value="TRANS-ACONITATE 2-METHYLTRANSFERASE-RELATED"/>
    <property type="match status" value="1"/>
</dbReference>
<dbReference type="Pfam" id="PF13489">
    <property type="entry name" value="Methyltransf_23"/>
    <property type="match status" value="1"/>
</dbReference>
<name>A0ABS1FTV8_9FLAO</name>
<keyword evidence="1" id="KW-0808">Transferase</keyword>
<keyword evidence="1" id="KW-0489">Methyltransferase</keyword>
<proteinExistence type="predicted"/>